<evidence type="ECO:0000313" key="3">
    <source>
        <dbReference type="EMBL" id="KAF5311296.1"/>
    </source>
</evidence>
<dbReference type="AlphaFoldDB" id="A0A8H5AV29"/>
<feature type="signal peptide" evidence="2">
    <location>
        <begin position="1"/>
        <end position="19"/>
    </location>
</feature>
<dbReference type="Proteomes" id="UP000541558">
    <property type="component" value="Unassembled WGS sequence"/>
</dbReference>
<keyword evidence="2" id="KW-0732">Signal</keyword>
<sequence>MQKAFSLVLAAAVLSAISANDTPPTTTVSTTPSTIQTPHACITTTRPAYSQTTIGTITTSAFFISTGVDCGPNPSCITTTRPAYSQTTIGDLTTSVFFTSTGLVCPPGAAPTLPPPGECVTTTRPAYSQTTIGNVTTSVFFTSTGVDCGQDGSATPSIGTTSPTASPALADTPGPGNLTLEGALKTDGNGVGARDTSWVGALLVGVMGAFYLV</sequence>
<proteinExistence type="predicted"/>
<gene>
    <name evidence="3" type="ORF">D9611_012559</name>
</gene>
<reference evidence="3 4" key="1">
    <citation type="journal article" date="2020" name="ISME J.">
        <title>Uncovering the hidden diversity of litter-decomposition mechanisms in mushroom-forming fungi.</title>
        <authorList>
            <person name="Floudas D."/>
            <person name="Bentzer J."/>
            <person name="Ahren D."/>
            <person name="Johansson T."/>
            <person name="Persson P."/>
            <person name="Tunlid A."/>
        </authorList>
    </citation>
    <scope>NUCLEOTIDE SEQUENCE [LARGE SCALE GENOMIC DNA]</scope>
    <source>
        <strain evidence="3 4">CBS 175.51</strain>
    </source>
</reference>
<evidence type="ECO:0000313" key="4">
    <source>
        <dbReference type="Proteomes" id="UP000541558"/>
    </source>
</evidence>
<name>A0A8H5AV29_9AGAR</name>
<keyword evidence="4" id="KW-1185">Reference proteome</keyword>
<dbReference type="EMBL" id="JAACJK010000227">
    <property type="protein sequence ID" value="KAF5311296.1"/>
    <property type="molecule type" value="Genomic_DNA"/>
</dbReference>
<feature type="chain" id="PRO_5034354255" evidence="2">
    <location>
        <begin position="20"/>
        <end position="213"/>
    </location>
</feature>
<feature type="compositionally biased region" description="Polar residues" evidence="1">
    <location>
        <begin position="152"/>
        <end position="165"/>
    </location>
</feature>
<comment type="caution">
    <text evidence="3">The sequence shown here is derived from an EMBL/GenBank/DDBJ whole genome shotgun (WGS) entry which is preliminary data.</text>
</comment>
<dbReference type="OrthoDB" id="10331463at2759"/>
<organism evidence="3 4">
    <name type="scientific">Ephemerocybe angulata</name>
    <dbReference type="NCBI Taxonomy" id="980116"/>
    <lineage>
        <taxon>Eukaryota</taxon>
        <taxon>Fungi</taxon>
        <taxon>Dikarya</taxon>
        <taxon>Basidiomycota</taxon>
        <taxon>Agaricomycotina</taxon>
        <taxon>Agaricomycetes</taxon>
        <taxon>Agaricomycetidae</taxon>
        <taxon>Agaricales</taxon>
        <taxon>Agaricineae</taxon>
        <taxon>Psathyrellaceae</taxon>
        <taxon>Ephemerocybe</taxon>
    </lineage>
</organism>
<feature type="region of interest" description="Disordered" evidence="1">
    <location>
        <begin position="152"/>
        <end position="174"/>
    </location>
</feature>
<evidence type="ECO:0000256" key="1">
    <source>
        <dbReference type="SAM" id="MobiDB-lite"/>
    </source>
</evidence>
<accession>A0A8H5AV29</accession>
<evidence type="ECO:0000256" key="2">
    <source>
        <dbReference type="SAM" id="SignalP"/>
    </source>
</evidence>
<protein>
    <submittedName>
        <fullName evidence="3">Uncharacterized protein</fullName>
    </submittedName>
</protein>